<evidence type="ECO:0000256" key="1">
    <source>
        <dbReference type="SAM" id="MobiDB-lite"/>
    </source>
</evidence>
<name>W1Q3B5_ABIDE</name>
<gene>
    <name evidence="3" type="ORF">GCWU000182_001085</name>
</gene>
<accession>W1Q3B5</accession>
<dbReference type="STRING" id="592010.GCWU000182_001085"/>
<feature type="domain" description="DUF4097" evidence="2">
    <location>
        <begin position="52"/>
        <end position="275"/>
    </location>
</feature>
<dbReference type="RefSeq" id="WP_023391730.1">
    <property type="nucleotide sequence ID" value="NZ_KI535340.1"/>
</dbReference>
<dbReference type="Proteomes" id="UP000019050">
    <property type="component" value="Unassembled WGS sequence"/>
</dbReference>
<dbReference type="InterPro" id="IPR025164">
    <property type="entry name" value="Toastrack_DUF4097"/>
</dbReference>
<keyword evidence="4" id="KW-1185">Reference proteome</keyword>
<dbReference type="HOGENOM" id="CLU_961796_0_0_9"/>
<dbReference type="eggNOG" id="COG3595">
    <property type="taxonomic scope" value="Bacteria"/>
</dbReference>
<evidence type="ECO:0000313" key="3">
    <source>
        <dbReference type="EMBL" id="ESK65611.1"/>
    </source>
</evidence>
<dbReference type="AlphaFoldDB" id="W1Q3B5"/>
<protein>
    <recommendedName>
        <fullName evidence="2">DUF4097 domain-containing protein</fullName>
    </recommendedName>
</protein>
<proteinExistence type="predicted"/>
<evidence type="ECO:0000313" key="4">
    <source>
        <dbReference type="Proteomes" id="UP000019050"/>
    </source>
</evidence>
<reference evidence="3" key="1">
    <citation type="submission" date="2013-06" db="EMBL/GenBank/DDBJ databases">
        <authorList>
            <person name="Weinstock G."/>
            <person name="Sodergren E."/>
            <person name="Clifton S."/>
            <person name="Fulton L."/>
            <person name="Fulton B."/>
            <person name="Courtney L."/>
            <person name="Fronick C."/>
            <person name="Harrison M."/>
            <person name="Strong C."/>
            <person name="Farmer C."/>
            <person name="Delahaunty K."/>
            <person name="Markovic C."/>
            <person name="Hall O."/>
            <person name="Minx P."/>
            <person name="Tomlinson C."/>
            <person name="Mitreva M."/>
            <person name="Nelson J."/>
            <person name="Hou S."/>
            <person name="Wollam A."/>
            <person name="Pepin K.H."/>
            <person name="Johnson M."/>
            <person name="Bhonagiri V."/>
            <person name="Nash W.E."/>
            <person name="Warren W."/>
            <person name="Chinwalla A."/>
            <person name="Mardis E.R."/>
            <person name="Wilson R.K."/>
        </authorList>
    </citation>
    <scope>NUCLEOTIDE SEQUENCE [LARGE SCALE GENOMIC DNA]</scope>
    <source>
        <strain evidence="3">ATCC 49176</strain>
    </source>
</reference>
<feature type="compositionally biased region" description="Polar residues" evidence="1">
    <location>
        <begin position="277"/>
        <end position="289"/>
    </location>
</feature>
<sequence>MKNLTKIAIVLIILGMMSIGTAFALSGGDLTRFSMAGTPENKQYQASASDVTELVVKASIADVTVTGADQSDIKIDYTEDRSINYNIKQEGSRLIMQSKGQFFFFNFWVFNPFGIFNSHKINITLPKELAAKVDVKTSTGSITVSDLNLKDNLKLDDSTGDIQLEKVKASKDINVSASTGKISLDQVSGQNFDLSASTGDIRTKQTQASGTTFKANSSTGSLDIQDLNDVPDIELSSSTGDIKATIQGKRKDYQIDTKTMGNKTQENEGASKKVKAHSSTGNVSVQFSE</sequence>
<dbReference type="GeneID" id="84817619"/>
<dbReference type="EMBL" id="ACIN03000007">
    <property type="protein sequence ID" value="ESK65611.1"/>
    <property type="molecule type" value="Genomic_DNA"/>
</dbReference>
<organism evidence="3 4">
    <name type="scientific">Abiotrophia defectiva ATCC 49176</name>
    <dbReference type="NCBI Taxonomy" id="592010"/>
    <lineage>
        <taxon>Bacteria</taxon>
        <taxon>Bacillati</taxon>
        <taxon>Bacillota</taxon>
        <taxon>Bacilli</taxon>
        <taxon>Lactobacillales</taxon>
        <taxon>Aerococcaceae</taxon>
        <taxon>Abiotrophia</taxon>
    </lineage>
</organism>
<feature type="region of interest" description="Disordered" evidence="1">
    <location>
        <begin position="261"/>
        <end position="289"/>
    </location>
</feature>
<evidence type="ECO:0000259" key="2">
    <source>
        <dbReference type="Pfam" id="PF13349"/>
    </source>
</evidence>
<dbReference type="Pfam" id="PF13349">
    <property type="entry name" value="DUF4097"/>
    <property type="match status" value="1"/>
</dbReference>
<comment type="caution">
    <text evidence="3">The sequence shown here is derived from an EMBL/GenBank/DDBJ whole genome shotgun (WGS) entry which is preliminary data.</text>
</comment>